<feature type="region of interest" description="Disordered" evidence="1">
    <location>
        <begin position="415"/>
        <end position="463"/>
    </location>
</feature>
<feature type="transmembrane region" description="Helical" evidence="2">
    <location>
        <begin position="6"/>
        <end position="23"/>
    </location>
</feature>
<keyword evidence="2" id="KW-0812">Transmembrane</keyword>
<reference evidence="4" key="1">
    <citation type="submission" date="2020-07" db="EMBL/GenBank/DDBJ databases">
        <title>Huge and variable diversity of episymbiotic CPR bacteria and DPANN archaea in groundwater ecosystems.</title>
        <authorList>
            <person name="He C.Y."/>
            <person name="Keren R."/>
            <person name="Whittaker M."/>
            <person name="Farag I.F."/>
            <person name="Doudna J."/>
            <person name="Cate J.H.D."/>
            <person name="Banfield J.F."/>
        </authorList>
    </citation>
    <scope>NUCLEOTIDE SEQUENCE</scope>
    <source>
        <strain evidence="4">NC_groundwater_1664_Pr3_B-0.1um_52_9</strain>
    </source>
</reference>
<comment type="caution">
    <text evidence="4">The sequence shown here is derived from an EMBL/GenBank/DDBJ whole genome shotgun (WGS) entry which is preliminary data.</text>
</comment>
<proteinExistence type="predicted"/>
<dbReference type="AlphaFoldDB" id="A0A9D6Z4E0"/>
<evidence type="ECO:0000259" key="3">
    <source>
        <dbReference type="Pfam" id="PF14238"/>
    </source>
</evidence>
<sequence length="490" mass="54496">MKLRNISIYLIILVALGAYVYFVEIKHKKEQQAQEEKAAKILQLEKDKVVRVELKTSDGTIELQKPGESWVLTSPIKTGADQIAVGSLIHSALDAKPEKVILEKDANWDEFGLDKPAFTITLATKDKKTEVFFGATNPSKSSYYARVDEQPKLLLVADTLKNSLNKSPYDLRDKSILTLAAEDVDRVVVSRGQESVELELQDKDKWLLTKPERFRAKQSVIEAGLNSLAAIKAKEIIDEPKTDGDPYGLDNPQESITIGGKNIEQTLQIGKAAGEVKASAPGATPNFYAKIKGHDTVYVIEGRAIKALKADAKELRDRAVVTFNPSDIEKVEITLDGKTWLATQGPDKVWSLEKPEKKDKLDNWAISGMLWSLKDLEWKSILKPGADPTSTQLSNPQLVAQFFKKGDKDPIVLKAGWPQEEQKKNEPAETSIDDKKETTGKTTAVPDEKKTPSTVSVSVQPHEEENAIFVLDGNFLERLREDLQKLAEKK</sequence>
<evidence type="ECO:0000313" key="5">
    <source>
        <dbReference type="Proteomes" id="UP000807825"/>
    </source>
</evidence>
<dbReference type="Proteomes" id="UP000807825">
    <property type="component" value="Unassembled WGS sequence"/>
</dbReference>
<evidence type="ECO:0000256" key="1">
    <source>
        <dbReference type="SAM" id="MobiDB-lite"/>
    </source>
</evidence>
<keyword evidence="2" id="KW-1133">Transmembrane helix</keyword>
<organism evidence="4 5">
    <name type="scientific">Desulfomonile tiedjei</name>
    <dbReference type="NCBI Taxonomy" id="2358"/>
    <lineage>
        <taxon>Bacteria</taxon>
        <taxon>Pseudomonadati</taxon>
        <taxon>Thermodesulfobacteriota</taxon>
        <taxon>Desulfomonilia</taxon>
        <taxon>Desulfomonilales</taxon>
        <taxon>Desulfomonilaceae</taxon>
        <taxon>Desulfomonile</taxon>
    </lineage>
</organism>
<protein>
    <submittedName>
        <fullName evidence="4">DUF4340 domain-containing protein</fullName>
    </submittedName>
</protein>
<gene>
    <name evidence="4" type="ORF">HY912_15180</name>
</gene>
<keyword evidence="2" id="KW-0472">Membrane</keyword>
<feature type="compositionally biased region" description="Basic and acidic residues" evidence="1">
    <location>
        <begin position="420"/>
        <end position="439"/>
    </location>
</feature>
<dbReference type="InterPro" id="IPR025641">
    <property type="entry name" value="DUF4340"/>
</dbReference>
<dbReference type="Pfam" id="PF14238">
    <property type="entry name" value="DUF4340"/>
    <property type="match status" value="1"/>
</dbReference>
<accession>A0A9D6Z4E0</accession>
<dbReference type="EMBL" id="JACRDE010000395">
    <property type="protein sequence ID" value="MBI5250830.1"/>
    <property type="molecule type" value="Genomic_DNA"/>
</dbReference>
<feature type="domain" description="DUF4340" evidence="3">
    <location>
        <begin position="70"/>
        <end position="252"/>
    </location>
</feature>
<evidence type="ECO:0000256" key="2">
    <source>
        <dbReference type="SAM" id="Phobius"/>
    </source>
</evidence>
<name>A0A9D6Z4E0_9BACT</name>
<evidence type="ECO:0000313" key="4">
    <source>
        <dbReference type="EMBL" id="MBI5250830.1"/>
    </source>
</evidence>